<keyword evidence="1" id="KW-0560">Oxidoreductase</keyword>
<dbReference type="EMBL" id="JAKOOW010000026">
    <property type="protein sequence ID" value="MCG6504367.1"/>
    <property type="molecule type" value="Genomic_DNA"/>
</dbReference>
<dbReference type="RefSeq" id="WP_238747776.1">
    <property type="nucleotide sequence ID" value="NZ_JAKOOW010000026.1"/>
</dbReference>
<proteinExistence type="predicted"/>
<accession>A0ABS9NP75</accession>
<gene>
    <name evidence="1" type="ORF">MB824_07645</name>
</gene>
<comment type="caution">
    <text evidence="1">The sequence shown here is derived from an EMBL/GenBank/DDBJ whole genome shotgun (WGS) entry which is preliminary data.</text>
</comment>
<name>A0ABS9NP75_9NEIS</name>
<evidence type="ECO:0000313" key="2">
    <source>
        <dbReference type="Proteomes" id="UP001298424"/>
    </source>
</evidence>
<protein>
    <submittedName>
        <fullName evidence="1">Dioxygenase</fullName>
    </submittedName>
</protein>
<sequence length="73" mass="8282">MSDNELERFFREEAYTEVAETLAFFLEEAGSDEAPDAAEARRWQQLFAERGGRFAKLAENCARYVEEAGDAAQ</sequence>
<evidence type="ECO:0000313" key="1">
    <source>
        <dbReference type="EMBL" id="MCG6504367.1"/>
    </source>
</evidence>
<keyword evidence="2" id="KW-1185">Reference proteome</keyword>
<dbReference type="GO" id="GO:0051213">
    <property type="term" value="F:dioxygenase activity"/>
    <property type="evidence" value="ECO:0007669"/>
    <property type="project" value="UniProtKB-KW"/>
</dbReference>
<reference evidence="1 2" key="1">
    <citation type="submission" date="2022-02" db="EMBL/GenBank/DDBJ databases">
        <title>Genome sequence data of Kingella unionensis sp. nov. strain CICC 24913 (CCUG 75125).</title>
        <authorList>
            <person name="Xiao M."/>
        </authorList>
    </citation>
    <scope>NUCLEOTIDE SEQUENCE [LARGE SCALE GENOMIC DNA]</scope>
    <source>
        <strain evidence="1 2">CICC 24913</strain>
    </source>
</reference>
<organism evidence="1 2">
    <name type="scientific">Kingella pumchi</name>
    <dbReference type="NCBI Taxonomy" id="2779506"/>
    <lineage>
        <taxon>Bacteria</taxon>
        <taxon>Pseudomonadati</taxon>
        <taxon>Pseudomonadota</taxon>
        <taxon>Betaproteobacteria</taxon>
        <taxon>Neisseriales</taxon>
        <taxon>Neisseriaceae</taxon>
        <taxon>Kingella</taxon>
    </lineage>
</organism>
<keyword evidence="1" id="KW-0223">Dioxygenase</keyword>
<dbReference type="Proteomes" id="UP001298424">
    <property type="component" value="Unassembled WGS sequence"/>
</dbReference>